<keyword evidence="3" id="KW-1185">Reference proteome</keyword>
<feature type="region of interest" description="Disordered" evidence="1">
    <location>
        <begin position="1"/>
        <end position="22"/>
    </location>
</feature>
<feature type="compositionally biased region" description="Basic and acidic residues" evidence="1">
    <location>
        <begin position="1"/>
        <end position="18"/>
    </location>
</feature>
<gene>
    <name evidence="2" type="ORF">DY000_02006829</name>
</gene>
<name>A0ABQ7C944_BRACR</name>
<dbReference type="Proteomes" id="UP000266723">
    <property type="component" value="Unassembled WGS sequence"/>
</dbReference>
<dbReference type="EMBL" id="QGKV02000832">
    <property type="protein sequence ID" value="KAF3548235.1"/>
    <property type="molecule type" value="Genomic_DNA"/>
</dbReference>
<proteinExistence type="predicted"/>
<feature type="region of interest" description="Disordered" evidence="1">
    <location>
        <begin position="59"/>
        <end position="79"/>
    </location>
</feature>
<comment type="caution">
    <text evidence="2">The sequence shown here is derived from an EMBL/GenBank/DDBJ whole genome shotgun (WGS) entry which is preliminary data.</text>
</comment>
<sequence>MVEGDKQHVSGELSRVEEADFSDTTSALIDTSTAASINDLNVYQQYDLNIDRRSSCPQDIADSTHKSVDISSCDPTSDGDREITIEDFLELEEFLELEDGEKLEDLDSSREVTIEDFLELEEWLEDKDQN</sequence>
<accession>A0ABQ7C944</accession>
<reference evidence="2 3" key="1">
    <citation type="journal article" date="2020" name="BMC Genomics">
        <title>Intraspecific diversification of the crop wild relative Brassica cretica Lam. using demographic model selection.</title>
        <authorList>
            <person name="Kioukis A."/>
            <person name="Michalopoulou V.A."/>
            <person name="Briers L."/>
            <person name="Pirintsos S."/>
            <person name="Studholme D.J."/>
            <person name="Pavlidis P."/>
            <person name="Sarris P.F."/>
        </authorList>
    </citation>
    <scope>NUCLEOTIDE SEQUENCE [LARGE SCALE GENOMIC DNA]</scope>
    <source>
        <strain evidence="3">cv. PFS-1207/04</strain>
    </source>
</reference>
<evidence type="ECO:0000313" key="2">
    <source>
        <dbReference type="EMBL" id="KAF3548235.1"/>
    </source>
</evidence>
<evidence type="ECO:0000256" key="1">
    <source>
        <dbReference type="SAM" id="MobiDB-lite"/>
    </source>
</evidence>
<evidence type="ECO:0000313" key="3">
    <source>
        <dbReference type="Proteomes" id="UP000266723"/>
    </source>
</evidence>
<organism evidence="2 3">
    <name type="scientific">Brassica cretica</name>
    <name type="common">Mustard</name>
    <dbReference type="NCBI Taxonomy" id="69181"/>
    <lineage>
        <taxon>Eukaryota</taxon>
        <taxon>Viridiplantae</taxon>
        <taxon>Streptophyta</taxon>
        <taxon>Embryophyta</taxon>
        <taxon>Tracheophyta</taxon>
        <taxon>Spermatophyta</taxon>
        <taxon>Magnoliopsida</taxon>
        <taxon>eudicotyledons</taxon>
        <taxon>Gunneridae</taxon>
        <taxon>Pentapetalae</taxon>
        <taxon>rosids</taxon>
        <taxon>malvids</taxon>
        <taxon>Brassicales</taxon>
        <taxon>Brassicaceae</taxon>
        <taxon>Brassiceae</taxon>
        <taxon>Brassica</taxon>
    </lineage>
</organism>
<protein>
    <submittedName>
        <fullName evidence="2">Uncharacterized protein</fullName>
    </submittedName>
</protein>